<dbReference type="Proteomes" id="UP000282529">
    <property type="component" value="Unassembled WGS sequence"/>
</dbReference>
<protein>
    <recommendedName>
        <fullName evidence="12 13">Holliday junction resolvase RecU</fullName>
        <ecNumber evidence="13">3.1.21.10</ecNumber>
    </recommendedName>
    <alternativeName>
        <fullName evidence="13">Recombination protein U homolog</fullName>
    </alternativeName>
</protein>
<dbReference type="CDD" id="cd22354">
    <property type="entry name" value="RecU-like"/>
    <property type="match status" value="1"/>
</dbReference>
<comment type="function">
    <text evidence="13">Endonuclease that resolves Holliday junction intermediates in genetic recombination. Cleaves mobile four-strand junctions by introducing symmetrical nicks in paired strands. Promotes annealing of linear ssDNA with homologous dsDNA. Required for DNA repair, homologous recombination and chromosome segregation.</text>
</comment>
<keyword evidence="6 13" id="KW-0227">DNA damage</keyword>
<dbReference type="GO" id="GO:0008821">
    <property type="term" value="F:crossover junction DNA endonuclease activity"/>
    <property type="evidence" value="ECO:0007669"/>
    <property type="project" value="UniProtKB-EC"/>
</dbReference>
<evidence type="ECO:0000313" key="15">
    <source>
        <dbReference type="Proteomes" id="UP000282529"/>
    </source>
</evidence>
<name>A0A3N9P167_9BACL</name>
<dbReference type="Pfam" id="PF03838">
    <property type="entry name" value="RecU"/>
    <property type="match status" value="1"/>
</dbReference>
<dbReference type="GO" id="GO:0003676">
    <property type="term" value="F:nucleic acid binding"/>
    <property type="evidence" value="ECO:0007669"/>
    <property type="project" value="InterPro"/>
</dbReference>
<dbReference type="InterPro" id="IPR004612">
    <property type="entry name" value="Resolv_RecU"/>
</dbReference>
<organism evidence="14 15">
    <name type="scientific">Paenibacillus rhizophilus</name>
    <dbReference type="NCBI Taxonomy" id="1850366"/>
    <lineage>
        <taxon>Bacteria</taxon>
        <taxon>Bacillati</taxon>
        <taxon>Bacillota</taxon>
        <taxon>Bacilli</taxon>
        <taxon>Bacillales</taxon>
        <taxon>Paenibacillaceae</taxon>
        <taxon>Paenibacillus</taxon>
    </lineage>
</organism>
<dbReference type="InterPro" id="IPR011856">
    <property type="entry name" value="tRNA_endonuc-like_dom_sf"/>
</dbReference>
<evidence type="ECO:0000256" key="7">
    <source>
        <dbReference type="ARBA" id="ARBA00022801"/>
    </source>
</evidence>
<keyword evidence="2 13" id="KW-0963">Cytoplasm</keyword>
<comment type="cofactor">
    <cofactor evidence="13">
        <name>Mg(2+)</name>
        <dbReference type="ChEBI" id="CHEBI:18420"/>
    </cofactor>
    <text evidence="13">Binds 1 Mg(2+) ion per subunit.</text>
</comment>
<evidence type="ECO:0000256" key="4">
    <source>
        <dbReference type="ARBA" id="ARBA00022723"/>
    </source>
</evidence>
<evidence type="ECO:0000256" key="6">
    <source>
        <dbReference type="ARBA" id="ARBA00022763"/>
    </source>
</evidence>
<comment type="subcellular location">
    <subcellularLocation>
        <location evidence="1 13">Cytoplasm</location>
    </subcellularLocation>
</comment>
<keyword evidence="15" id="KW-1185">Reference proteome</keyword>
<evidence type="ECO:0000256" key="13">
    <source>
        <dbReference type="HAMAP-Rule" id="MF_00130"/>
    </source>
</evidence>
<evidence type="ECO:0000256" key="11">
    <source>
        <dbReference type="ARBA" id="ARBA00023447"/>
    </source>
</evidence>
<keyword evidence="8 13" id="KW-0460">Magnesium</keyword>
<keyword evidence="10 13" id="KW-0234">DNA repair</keyword>
<keyword evidence="4 13" id="KW-0479">Metal-binding</keyword>
<comment type="caution">
    <text evidence="14">The sequence shown here is derived from an EMBL/GenBank/DDBJ whole genome shotgun (WGS) entry which is preliminary data.</text>
</comment>
<evidence type="ECO:0000313" key="14">
    <source>
        <dbReference type="EMBL" id="RQW09941.1"/>
    </source>
</evidence>
<feature type="site" description="Transition state stabilizer" evidence="13">
    <location>
        <position position="82"/>
    </location>
</feature>
<dbReference type="EC" id="3.1.21.10" evidence="13"/>
<evidence type="ECO:0000256" key="12">
    <source>
        <dbReference type="ARBA" id="ARBA00029523"/>
    </source>
</evidence>
<comment type="caution">
    <text evidence="13">Lacks conserved residue(s) required for the propagation of feature annotation.</text>
</comment>
<dbReference type="AlphaFoldDB" id="A0A3N9P167"/>
<feature type="binding site" evidence="13">
    <location>
        <position position="99"/>
    </location>
    <ligand>
        <name>Mg(2+)</name>
        <dbReference type="ChEBI" id="CHEBI:18420"/>
    </ligand>
</feature>
<evidence type="ECO:0000256" key="10">
    <source>
        <dbReference type="ARBA" id="ARBA00023204"/>
    </source>
</evidence>
<comment type="similarity">
    <text evidence="11 13">Belongs to the RecU family.</text>
</comment>
<evidence type="ECO:0000256" key="5">
    <source>
        <dbReference type="ARBA" id="ARBA00022759"/>
    </source>
</evidence>
<dbReference type="PIRSF" id="PIRSF037785">
    <property type="entry name" value="RecU"/>
    <property type="match status" value="1"/>
</dbReference>
<reference evidence="14 15" key="1">
    <citation type="submission" date="2018-11" db="EMBL/GenBank/DDBJ databases">
        <title>Genome sequence of strain 7197.</title>
        <authorList>
            <person name="Gao J."/>
            <person name="Sun J."/>
        </authorList>
    </citation>
    <scope>NUCLEOTIDE SEQUENCE [LARGE SCALE GENOMIC DNA]</scope>
    <source>
        <strain evidence="14 15">7197</strain>
    </source>
</reference>
<dbReference type="EMBL" id="RQPI01000011">
    <property type="protein sequence ID" value="RQW09941.1"/>
    <property type="molecule type" value="Genomic_DNA"/>
</dbReference>
<gene>
    <name evidence="13" type="primary">recU</name>
    <name evidence="14" type="ORF">EH198_17830</name>
</gene>
<dbReference type="OrthoDB" id="9783592at2"/>
<evidence type="ECO:0000256" key="8">
    <source>
        <dbReference type="ARBA" id="ARBA00022842"/>
    </source>
</evidence>
<dbReference type="Gene3D" id="3.40.1350.10">
    <property type="match status" value="1"/>
</dbReference>
<evidence type="ECO:0000256" key="1">
    <source>
        <dbReference type="ARBA" id="ARBA00004496"/>
    </source>
</evidence>
<dbReference type="GO" id="GO:0005737">
    <property type="term" value="C:cytoplasm"/>
    <property type="evidence" value="ECO:0007669"/>
    <property type="project" value="UniProtKB-SubCell"/>
</dbReference>
<dbReference type="GO" id="GO:0007059">
    <property type="term" value="P:chromosome segregation"/>
    <property type="evidence" value="ECO:0007669"/>
    <property type="project" value="UniProtKB-UniRule"/>
</dbReference>
<keyword evidence="5 13" id="KW-0255">Endonuclease</keyword>
<keyword evidence="9 13" id="KW-0233">DNA recombination</keyword>
<sequence length="182" mass="21048">MGERAKSKASNYGNRGMAFEGFLEYSNELYSKRDIAIIKKRPTPIKVIQMRGGRITDAVFEKKSSVDFDGIYRSRRLDFEAKDVEDLVRFDLSRVEDHQYEHLERSHRHGSLTFILVHFGRNRVTYLLPFTALRKYKRAAAGGGRKSISLDDFEIEGYEVRSGRVPVDYLAVVDKLWFSAET</sequence>
<evidence type="ECO:0000256" key="3">
    <source>
        <dbReference type="ARBA" id="ARBA00022722"/>
    </source>
</evidence>
<keyword evidence="7 13" id="KW-0378">Hydrolase</keyword>
<comment type="catalytic activity">
    <reaction evidence="13">
        <text>Endonucleolytic cleavage at a junction such as a reciprocal single-stranded crossover between two homologous DNA duplexes (Holliday junction).</text>
        <dbReference type="EC" id="3.1.21.10"/>
    </reaction>
</comment>
<keyword evidence="3 13" id="KW-0540">Nuclease</keyword>
<dbReference type="RefSeq" id="WP_124696861.1">
    <property type="nucleotide sequence ID" value="NZ_JBHUFE010000041.1"/>
</dbReference>
<accession>A0A3N9P167</accession>
<dbReference type="HAMAP" id="MF_00130">
    <property type="entry name" value="RecU"/>
    <property type="match status" value="1"/>
</dbReference>
<dbReference type="GO" id="GO:0000287">
    <property type="term" value="F:magnesium ion binding"/>
    <property type="evidence" value="ECO:0007669"/>
    <property type="project" value="UniProtKB-UniRule"/>
</dbReference>
<evidence type="ECO:0000256" key="9">
    <source>
        <dbReference type="ARBA" id="ARBA00023172"/>
    </source>
</evidence>
<evidence type="ECO:0000256" key="2">
    <source>
        <dbReference type="ARBA" id="ARBA00022490"/>
    </source>
</evidence>
<dbReference type="InterPro" id="IPR011335">
    <property type="entry name" value="Restrct_endonuc-II-like"/>
</dbReference>
<dbReference type="GO" id="GO:0006310">
    <property type="term" value="P:DNA recombination"/>
    <property type="evidence" value="ECO:0007669"/>
    <property type="project" value="UniProtKB-UniRule"/>
</dbReference>
<feature type="binding site" evidence="13">
    <location>
        <position position="80"/>
    </location>
    <ligand>
        <name>Mg(2+)</name>
        <dbReference type="ChEBI" id="CHEBI:18420"/>
    </ligand>
</feature>
<dbReference type="SUPFAM" id="SSF52980">
    <property type="entry name" value="Restriction endonuclease-like"/>
    <property type="match status" value="1"/>
</dbReference>
<dbReference type="GO" id="GO:0006281">
    <property type="term" value="P:DNA repair"/>
    <property type="evidence" value="ECO:0007669"/>
    <property type="project" value="UniProtKB-UniRule"/>
</dbReference>
<feature type="binding site" evidence="13">
    <location>
        <position position="67"/>
    </location>
    <ligand>
        <name>Mg(2+)</name>
        <dbReference type="ChEBI" id="CHEBI:18420"/>
    </ligand>
</feature>
<proteinExistence type="inferred from homology"/>